<dbReference type="Gene3D" id="1.10.1670.10">
    <property type="entry name" value="Helix-hairpin-Helix base-excision DNA repair enzymes (C-terminal)"/>
    <property type="match status" value="1"/>
</dbReference>
<dbReference type="SUPFAM" id="SSF48150">
    <property type="entry name" value="DNA-glycosylase"/>
    <property type="match status" value="1"/>
</dbReference>
<keyword evidence="12" id="KW-0496">Mitochondrion</keyword>
<keyword evidence="10 12" id="KW-0326">Glycosidase</keyword>
<evidence type="ECO:0000256" key="5">
    <source>
        <dbReference type="ARBA" id="ARBA00022801"/>
    </source>
</evidence>
<dbReference type="OrthoDB" id="2099276at2759"/>
<proteinExistence type="inferred from homology"/>
<evidence type="ECO:0000256" key="6">
    <source>
        <dbReference type="ARBA" id="ARBA00023004"/>
    </source>
</evidence>
<dbReference type="PANTHER" id="PTHR43286">
    <property type="entry name" value="ENDONUCLEASE III-LIKE PROTEIN 1"/>
    <property type="match status" value="1"/>
</dbReference>
<reference evidence="16" key="2">
    <citation type="submission" date="2015-01" db="EMBL/GenBank/DDBJ databases">
        <title>Evolutionary Origins and Diversification of the Mycorrhizal Mutualists.</title>
        <authorList>
            <consortium name="DOE Joint Genome Institute"/>
            <consortium name="Mycorrhizal Genomics Consortium"/>
            <person name="Kohler A."/>
            <person name="Kuo A."/>
            <person name="Nagy L.G."/>
            <person name="Floudas D."/>
            <person name="Copeland A."/>
            <person name="Barry K.W."/>
            <person name="Cichocki N."/>
            <person name="Veneault-Fourrey C."/>
            <person name="LaButti K."/>
            <person name="Lindquist E.A."/>
            <person name="Lipzen A."/>
            <person name="Lundell T."/>
            <person name="Morin E."/>
            <person name="Murat C."/>
            <person name="Riley R."/>
            <person name="Ohm R."/>
            <person name="Sun H."/>
            <person name="Tunlid A."/>
            <person name="Henrissat B."/>
            <person name="Grigoriev I.V."/>
            <person name="Hibbett D.S."/>
            <person name="Martin F."/>
        </authorList>
    </citation>
    <scope>NUCLEOTIDE SEQUENCE [LARGE SCALE GENOMIC DNA]</scope>
    <source>
        <strain evidence="16">F 1598</strain>
    </source>
</reference>
<evidence type="ECO:0000256" key="8">
    <source>
        <dbReference type="ARBA" id="ARBA00023204"/>
    </source>
</evidence>
<evidence type="ECO:0000256" key="13">
    <source>
        <dbReference type="SAM" id="MobiDB-lite"/>
    </source>
</evidence>
<evidence type="ECO:0000259" key="14">
    <source>
        <dbReference type="SMART" id="SM00478"/>
    </source>
</evidence>
<evidence type="ECO:0000256" key="11">
    <source>
        <dbReference type="ARBA" id="ARBA00044632"/>
    </source>
</evidence>
<evidence type="ECO:0000313" key="16">
    <source>
        <dbReference type="Proteomes" id="UP000054166"/>
    </source>
</evidence>
<dbReference type="SMART" id="SM00478">
    <property type="entry name" value="ENDO3c"/>
    <property type="match status" value="1"/>
</dbReference>
<organism evidence="15 16">
    <name type="scientific">Piloderma croceum (strain F 1598)</name>
    <dbReference type="NCBI Taxonomy" id="765440"/>
    <lineage>
        <taxon>Eukaryota</taxon>
        <taxon>Fungi</taxon>
        <taxon>Dikarya</taxon>
        <taxon>Basidiomycota</taxon>
        <taxon>Agaricomycotina</taxon>
        <taxon>Agaricomycetes</taxon>
        <taxon>Agaricomycetidae</taxon>
        <taxon>Atheliales</taxon>
        <taxon>Atheliaceae</taxon>
        <taxon>Piloderma</taxon>
    </lineage>
</organism>
<comment type="catalytic activity">
    <reaction evidence="11 12">
        <text>2'-deoxyribonucleotide-(2'-deoxyribose 5'-phosphate)-2'-deoxyribonucleotide-DNA = a 3'-end 2'-deoxyribonucleotide-(2,3-dehydro-2,3-deoxyribose 5'-phosphate)-DNA + a 5'-end 5'-phospho-2'-deoxyribonucleoside-DNA + H(+)</text>
        <dbReference type="Rhea" id="RHEA:66592"/>
        <dbReference type="Rhea" id="RHEA-COMP:13180"/>
        <dbReference type="Rhea" id="RHEA-COMP:16897"/>
        <dbReference type="Rhea" id="RHEA-COMP:17067"/>
        <dbReference type="ChEBI" id="CHEBI:15378"/>
        <dbReference type="ChEBI" id="CHEBI:136412"/>
        <dbReference type="ChEBI" id="CHEBI:157695"/>
        <dbReference type="ChEBI" id="CHEBI:167181"/>
        <dbReference type="EC" id="4.2.99.18"/>
    </reaction>
</comment>
<dbReference type="GO" id="GO:0051539">
    <property type="term" value="F:4 iron, 4 sulfur cluster binding"/>
    <property type="evidence" value="ECO:0007669"/>
    <property type="project" value="UniProtKB-KW"/>
</dbReference>
<dbReference type="Proteomes" id="UP000054166">
    <property type="component" value="Unassembled WGS sequence"/>
</dbReference>
<evidence type="ECO:0000256" key="10">
    <source>
        <dbReference type="ARBA" id="ARBA00023295"/>
    </source>
</evidence>
<feature type="region of interest" description="Disordered" evidence="13">
    <location>
        <begin position="1"/>
        <end position="103"/>
    </location>
</feature>
<gene>
    <name evidence="12" type="primary">NTH1</name>
    <name evidence="15" type="ORF">PILCRDRAFT_272557</name>
</gene>
<dbReference type="GO" id="GO:0006289">
    <property type="term" value="P:nucleotide-excision repair"/>
    <property type="evidence" value="ECO:0007669"/>
    <property type="project" value="TreeGrafter"/>
</dbReference>
<evidence type="ECO:0000256" key="1">
    <source>
        <dbReference type="ARBA" id="ARBA00008343"/>
    </source>
</evidence>
<evidence type="ECO:0000256" key="4">
    <source>
        <dbReference type="ARBA" id="ARBA00022763"/>
    </source>
</evidence>
<keyword evidence="2" id="KW-0004">4Fe-4S</keyword>
<comment type="function">
    <text evidence="12">Bifunctional DNA N-glycosylase with associated apurinic/apyrimidinic (AP) lyase function that catalyzes the first step in base excision repair (BER), the primary repair pathway for the repair of oxidative DNA damage. The DNA N-glycosylase activity releases the damaged DNA base from DNA by cleaving the N-glycosidic bond, leaving an AP site. The AP lyase activity cleaves the phosphodiester bond 3' to the AP site by a beta-elimination. Primarily recognizes and repairs oxidative base damage of pyrimidines.</text>
</comment>
<keyword evidence="7" id="KW-0411">Iron-sulfur</keyword>
<dbReference type="InterPro" id="IPR003265">
    <property type="entry name" value="HhH-GPD_domain"/>
</dbReference>
<evidence type="ECO:0000256" key="7">
    <source>
        <dbReference type="ARBA" id="ARBA00023014"/>
    </source>
</evidence>
<dbReference type="PANTHER" id="PTHR43286:SF1">
    <property type="entry name" value="ENDONUCLEASE III-LIKE PROTEIN 1"/>
    <property type="match status" value="1"/>
</dbReference>
<keyword evidence="8 12" id="KW-0234">DNA repair</keyword>
<feature type="compositionally biased region" description="Polar residues" evidence="13">
    <location>
        <begin position="60"/>
        <end position="95"/>
    </location>
</feature>
<dbReference type="GO" id="GO:0005634">
    <property type="term" value="C:nucleus"/>
    <property type="evidence" value="ECO:0007669"/>
    <property type="project" value="UniProtKB-SubCell"/>
</dbReference>
<dbReference type="Gene3D" id="1.10.340.30">
    <property type="entry name" value="Hypothetical protein, domain 2"/>
    <property type="match status" value="1"/>
</dbReference>
<keyword evidence="6" id="KW-0408">Iron</keyword>
<keyword evidence="3" id="KW-0479">Metal-binding</keyword>
<dbReference type="InParanoid" id="A0A0C3G6A9"/>
<comment type="similarity">
    <text evidence="1 12">Belongs to the Nth/MutY family.</text>
</comment>
<dbReference type="GO" id="GO:0000703">
    <property type="term" value="F:oxidized pyrimidine nucleobase lesion DNA N-glycosylase activity"/>
    <property type="evidence" value="ECO:0007669"/>
    <property type="project" value="UniProtKB-UniRule"/>
</dbReference>
<evidence type="ECO:0000256" key="2">
    <source>
        <dbReference type="ARBA" id="ARBA00022485"/>
    </source>
</evidence>
<dbReference type="InterPro" id="IPR023170">
    <property type="entry name" value="HhH_base_excis_C"/>
</dbReference>
<dbReference type="CDD" id="cd00056">
    <property type="entry name" value="ENDO3c"/>
    <property type="match status" value="1"/>
</dbReference>
<keyword evidence="12" id="KW-0539">Nucleus</keyword>
<dbReference type="HOGENOM" id="CLU_012862_4_0_1"/>
<dbReference type="InterPro" id="IPR000445">
    <property type="entry name" value="HhH_motif"/>
</dbReference>
<protein>
    <recommendedName>
        <fullName evidence="12">Endonuclease III homolog</fullName>
        <ecNumber evidence="12">3.2.2.-</ecNumber>
        <ecNumber evidence="12">4.2.99.18</ecNumber>
    </recommendedName>
    <alternativeName>
        <fullName evidence="12">Bifunctional DNA N-glycosylase/DNA-(apurinic or apyrimidinic site) lyase</fullName>
        <shortName evidence="12">DNA glycosylase/AP lyase</shortName>
    </alternativeName>
</protein>
<accession>A0A0C3G6A9</accession>
<dbReference type="GO" id="GO:0046872">
    <property type="term" value="F:metal ion binding"/>
    <property type="evidence" value="ECO:0007669"/>
    <property type="project" value="UniProtKB-KW"/>
</dbReference>
<evidence type="ECO:0000256" key="3">
    <source>
        <dbReference type="ARBA" id="ARBA00022723"/>
    </source>
</evidence>
<dbReference type="EC" id="3.2.2.-" evidence="12"/>
<dbReference type="InterPro" id="IPR011257">
    <property type="entry name" value="DNA_glycosylase"/>
</dbReference>
<evidence type="ECO:0000256" key="9">
    <source>
        <dbReference type="ARBA" id="ARBA00023239"/>
    </source>
</evidence>
<dbReference type="GO" id="GO:0140078">
    <property type="term" value="F:class I DNA-(apurinic or apyrimidinic site) endonuclease activity"/>
    <property type="evidence" value="ECO:0007669"/>
    <property type="project" value="UniProtKB-EC"/>
</dbReference>
<feature type="domain" description="HhH-GPD" evidence="14">
    <location>
        <begin position="150"/>
        <end position="303"/>
    </location>
</feature>
<keyword evidence="4 12" id="KW-0227">DNA damage</keyword>
<dbReference type="Pfam" id="PF00633">
    <property type="entry name" value="HHH"/>
    <property type="match status" value="1"/>
</dbReference>
<dbReference type="STRING" id="765440.A0A0C3G6A9"/>
<evidence type="ECO:0000256" key="12">
    <source>
        <dbReference type="HAMAP-Rule" id="MF_03183"/>
    </source>
</evidence>
<dbReference type="EC" id="4.2.99.18" evidence="12"/>
<dbReference type="InterPro" id="IPR030841">
    <property type="entry name" value="NTH1"/>
</dbReference>
<sequence length="369" mass="40244">MKRSASSKATKLIPHASPFHSSVTLFDADDAPGQSIPRRSKRVKLEENIPSAVPDIEDTITAQGHGSSSHLNKQKSQTKGSTSPRKQKPIQQTLKTPHPAPPRWRDVYDAIKEMRSHTIAPVDTMGCDQAQLKEVEPKNQRFATLVSLMLSSQTKDEVTDAAVSKLREVVGGSLSVGAILAVDEVTISEAIAKVGFWRRKTQYLKQTAHKLRDDFDSDVPKTVDDLCSLPGVGPKMAFLALQVAWNLNLGIGVDVHVHRITNRLGWHKPPTKIPEETRLNLQSWLPTELHPEINHMLVGFGQMICLPVGPRCDSCDLSSAGFCPSAKKGKSSKKQKAVLQGSPGPEVEIALDATEDLDCVPEPSTRGAS</sequence>
<dbReference type="InterPro" id="IPR004036">
    <property type="entry name" value="Endonuclease-III-like_CS2"/>
</dbReference>
<dbReference type="AlphaFoldDB" id="A0A0C3G6A9"/>
<keyword evidence="5 12" id="KW-0378">Hydrolase</keyword>
<comment type="caution">
    <text evidence="12">Lacks conserved residue(s) required for the propagation of feature annotation.</text>
</comment>
<dbReference type="GO" id="GO:0006285">
    <property type="term" value="P:base-excision repair, AP site formation"/>
    <property type="evidence" value="ECO:0007669"/>
    <property type="project" value="UniProtKB-UniRule"/>
</dbReference>
<keyword evidence="9 12" id="KW-0456">Lyase</keyword>
<dbReference type="EMBL" id="KN832979">
    <property type="protein sequence ID" value="KIM87339.1"/>
    <property type="molecule type" value="Genomic_DNA"/>
</dbReference>
<dbReference type="FunCoup" id="A0A0C3G6A9">
    <property type="interactions" value="217"/>
</dbReference>
<comment type="subcellular location">
    <subcellularLocation>
        <location evidence="12">Nucleus</location>
    </subcellularLocation>
    <subcellularLocation>
        <location evidence="12">Mitochondrion</location>
    </subcellularLocation>
</comment>
<dbReference type="FunFam" id="1.10.340.30:FF:000005">
    <property type="entry name" value="Endonuclease III-like protein 1"/>
    <property type="match status" value="1"/>
</dbReference>
<dbReference type="GO" id="GO:0003677">
    <property type="term" value="F:DNA binding"/>
    <property type="evidence" value="ECO:0007669"/>
    <property type="project" value="UniProtKB-UniRule"/>
</dbReference>
<dbReference type="HAMAP" id="MF_03183">
    <property type="entry name" value="Endonuclease_III_Nth"/>
    <property type="match status" value="1"/>
</dbReference>
<reference evidence="15 16" key="1">
    <citation type="submission" date="2014-04" db="EMBL/GenBank/DDBJ databases">
        <authorList>
            <consortium name="DOE Joint Genome Institute"/>
            <person name="Kuo A."/>
            <person name="Tarkka M."/>
            <person name="Buscot F."/>
            <person name="Kohler A."/>
            <person name="Nagy L.G."/>
            <person name="Floudas D."/>
            <person name="Copeland A."/>
            <person name="Barry K.W."/>
            <person name="Cichocki N."/>
            <person name="Veneault-Fourrey C."/>
            <person name="LaButti K."/>
            <person name="Lindquist E.A."/>
            <person name="Lipzen A."/>
            <person name="Lundell T."/>
            <person name="Morin E."/>
            <person name="Murat C."/>
            <person name="Sun H."/>
            <person name="Tunlid A."/>
            <person name="Henrissat B."/>
            <person name="Grigoriev I.V."/>
            <person name="Hibbett D.S."/>
            <person name="Martin F."/>
            <person name="Nordberg H.P."/>
            <person name="Cantor M.N."/>
            <person name="Hua S.X."/>
        </authorList>
    </citation>
    <scope>NUCLEOTIDE SEQUENCE [LARGE SCALE GENOMIC DNA]</scope>
    <source>
        <strain evidence="15 16">F 1598</strain>
    </source>
</reference>
<keyword evidence="16" id="KW-1185">Reference proteome</keyword>
<dbReference type="GO" id="GO:0005739">
    <property type="term" value="C:mitochondrion"/>
    <property type="evidence" value="ECO:0007669"/>
    <property type="project" value="UniProtKB-SubCell"/>
</dbReference>
<dbReference type="Pfam" id="PF00730">
    <property type="entry name" value="HhH-GPD"/>
    <property type="match status" value="1"/>
</dbReference>
<name>A0A0C3G6A9_PILCF</name>
<dbReference type="PROSITE" id="PS01155">
    <property type="entry name" value="ENDONUCLEASE_III_2"/>
    <property type="match status" value="1"/>
</dbReference>
<evidence type="ECO:0000313" key="15">
    <source>
        <dbReference type="EMBL" id="KIM87339.1"/>
    </source>
</evidence>